<dbReference type="EC" id="4.1.2.19" evidence="4"/>
<dbReference type="STRING" id="1936003.STSP2_00226"/>
<dbReference type="AlphaFoldDB" id="A0A1U9NHU7"/>
<organism evidence="4 5">
    <name type="scientific">Anaerohalosphaera lusitana</name>
    <dbReference type="NCBI Taxonomy" id="1936003"/>
    <lineage>
        <taxon>Bacteria</taxon>
        <taxon>Pseudomonadati</taxon>
        <taxon>Planctomycetota</taxon>
        <taxon>Phycisphaerae</taxon>
        <taxon>Sedimentisphaerales</taxon>
        <taxon>Anaerohalosphaeraceae</taxon>
        <taxon>Anaerohalosphaera</taxon>
    </lineage>
</organism>
<proteinExistence type="predicted"/>
<dbReference type="PANTHER" id="PTHR22789:SF0">
    <property type="entry name" value="3-OXO-TETRONATE 4-PHOSPHATE DECARBOXYLASE-RELATED"/>
    <property type="match status" value="1"/>
</dbReference>
<dbReference type="PANTHER" id="PTHR22789">
    <property type="entry name" value="FUCULOSE PHOSPHATE ALDOLASE"/>
    <property type="match status" value="1"/>
</dbReference>
<dbReference type="SUPFAM" id="SSF53639">
    <property type="entry name" value="AraD/HMP-PK domain-like"/>
    <property type="match status" value="1"/>
</dbReference>
<dbReference type="NCBIfam" id="NF002963">
    <property type="entry name" value="PRK03634.1"/>
    <property type="match status" value="1"/>
</dbReference>
<sequence>MNQHEKSNPAVSNALDDIASLARLLAEKGWAQGPGGNISYNLGPITADPLTPTAAPVKLGRSFTALAENLIVITATGRTMRDIAANPSDNVCIIRLTPDPDAYELLSPSSGARPTSELPSHLAIHQLYTQKGLKSTAVVHTHPNELTALTHCPQLQNTESLTSLLSSMHTEVIMDIPHGIAFVPYEMPASQAVADATLSALTQTPVCVWEKHGALAVAPTPHKSFDLIDIANKAATIYLLCKNAGIEPQGLTEAQVRQIKDKGWL</sequence>
<keyword evidence="2 4" id="KW-0456">Lyase</keyword>
<dbReference type="GO" id="GO:0046872">
    <property type="term" value="F:metal ion binding"/>
    <property type="evidence" value="ECO:0007669"/>
    <property type="project" value="UniProtKB-KW"/>
</dbReference>
<name>A0A1U9NHU7_9BACT</name>
<dbReference type="InterPro" id="IPR050197">
    <property type="entry name" value="Aldolase_class_II_sugar_metab"/>
</dbReference>
<dbReference type="Gene3D" id="3.40.225.10">
    <property type="entry name" value="Class II aldolase/adducin N-terminal domain"/>
    <property type="match status" value="1"/>
</dbReference>
<dbReference type="KEGG" id="alus:STSP2_00226"/>
<dbReference type="Pfam" id="PF00596">
    <property type="entry name" value="Aldolase_II"/>
    <property type="match status" value="1"/>
</dbReference>
<dbReference type="OrthoDB" id="9794581at2"/>
<protein>
    <submittedName>
        <fullName evidence="4">Rhamnulose-1-phosphate aldolase</fullName>
        <ecNumber evidence="4">4.1.2.19</ecNumber>
    </submittedName>
</protein>
<dbReference type="EMBL" id="CP019791">
    <property type="protein sequence ID" value="AQT67086.1"/>
    <property type="molecule type" value="Genomic_DNA"/>
</dbReference>
<dbReference type="GO" id="GO:0019323">
    <property type="term" value="P:pentose catabolic process"/>
    <property type="evidence" value="ECO:0007669"/>
    <property type="project" value="TreeGrafter"/>
</dbReference>
<reference evidence="5" key="1">
    <citation type="submission" date="2017-02" db="EMBL/GenBank/DDBJ databases">
        <title>Comparative genomics and description of representatives of a novel lineage of planctomycetes thriving in anoxic sediments.</title>
        <authorList>
            <person name="Spring S."/>
            <person name="Bunk B."/>
            <person name="Sproer C."/>
        </authorList>
    </citation>
    <scope>NUCLEOTIDE SEQUENCE [LARGE SCALE GENOMIC DNA]</scope>
    <source>
        <strain evidence="5">ST-NAGAB-D1</strain>
    </source>
</reference>
<dbReference type="InterPro" id="IPR001303">
    <property type="entry name" value="Aldolase_II/adducin_N"/>
</dbReference>
<keyword evidence="5" id="KW-1185">Reference proteome</keyword>
<dbReference type="GO" id="GO:0008994">
    <property type="term" value="F:rhamnulose-1-phosphate aldolase activity"/>
    <property type="evidence" value="ECO:0007669"/>
    <property type="project" value="UniProtKB-EC"/>
</dbReference>
<evidence type="ECO:0000313" key="5">
    <source>
        <dbReference type="Proteomes" id="UP000189674"/>
    </source>
</evidence>
<evidence type="ECO:0000256" key="1">
    <source>
        <dbReference type="ARBA" id="ARBA00022723"/>
    </source>
</evidence>
<feature type="domain" description="Class II aldolase/adducin N-terminal" evidence="3">
    <location>
        <begin position="16"/>
        <end position="239"/>
    </location>
</feature>
<dbReference type="GO" id="GO:0005829">
    <property type="term" value="C:cytosol"/>
    <property type="evidence" value="ECO:0007669"/>
    <property type="project" value="TreeGrafter"/>
</dbReference>
<evidence type="ECO:0000259" key="3">
    <source>
        <dbReference type="SMART" id="SM01007"/>
    </source>
</evidence>
<dbReference type="InterPro" id="IPR036409">
    <property type="entry name" value="Aldolase_II/adducin_N_sf"/>
</dbReference>
<dbReference type="RefSeq" id="WP_146659038.1">
    <property type="nucleotide sequence ID" value="NZ_CP019791.1"/>
</dbReference>
<evidence type="ECO:0000256" key="2">
    <source>
        <dbReference type="ARBA" id="ARBA00023239"/>
    </source>
</evidence>
<keyword evidence="1" id="KW-0479">Metal-binding</keyword>
<dbReference type="Proteomes" id="UP000189674">
    <property type="component" value="Chromosome"/>
</dbReference>
<evidence type="ECO:0000313" key="4">
    <source>
        <dbReference type="EMBL" id="AQT67086.1"/>
    </source>
</evidence>
<gene>
    <name evidence="4" type="primary">rhaD</name>
    <name evidence="4" type="ORF">STSP2_00226</name>
</gene>
<dbReference type="SMART" id="SM01007">
    <property type="entry name" value="Aldolase_II"/>
    <property type="match status" value="1"/>
</dbReference>
<accession>A0A1U9NHU7</accession>